<protein>
    <recommendedName>
        <fullName evidence="3">DUF3445 domain-containing protein</fullName>
    </recommendedName>
</protein>
<proteinExistence type="predicted"/>
<evidence type="ECO:0000313" key="2">
    <source>
        <dbReference type="Proteomes" id="UP000664132"/>
    </source>
</evidence>
<dbReference type="Proteomes" id="UP000664132">
    <property type="component" value="Unassembled WGS sequence"/>
</dbReference>
<keyword evidence="2" id="KW-1185">Reference proteome</keyword>
<gene>
    <name evidence="1" type="ORF">IFR04_007694</name>
</gene>
<evidence type="ECO:0008006" key="3">
    <source>
        <dbReference type="Google" id="ProtNLM"/>
    </source>
</evidence>
<dbReference type="Pfam" id="PF11927">
    <property type="entry name" value="HODM_asu-like"/>
    <property type="match status" value="1"/>
</dbReference>
<dbReference type="OrthoDB" id="5043642at2759"/>
<dbReference type="EMBL" id="JAFJYH010000111">
    <property type="protein sequence ID" value="KAG4419193.1"/>
    <property type="molecule type" value="Genomic_DNA"/>
</dbReference>
<evidence type="ECO:0000313" key="1">
    <source>
        <dbReference type="EMBL" id="KAG4419193.1"/>
    </source>
</evidence>
<reference evidence="1" key="1">
    <citation type="submission" date="2021-02" db="EMBL/GenBank/DDBJ databases">
        <title>Genome sequence Cadophora malorum strain M34.</title>
        <authorList>
            <person name="Stefanovic E."/>
            <person name="Vu D."/>
            <person name="Scully C."/>
            <person name="Dijksterhuis J."/>
            <person name="Roader J."/>
            <person name="Houbraken J."/>
        </authorList>
    </citation>
    <scope>NUCLEOTIDE SEQUENCE</scope>
    <source>
        <strain evidence="1">M34</strain>
    </source>
</reference>
<sequence length="309" mass="36364">MPRAYRPWKAGKYNMTMGIRKMPEEDWLLIDNLYKKEQKTRVHLLQNNYEDVLQCLPAATEACKEALECIVKFLIRRYPAQFWLVNSKDGYVHNAITSKTFRFVEPYDQHPLAIAGQLAMEDINLLMQGTGDAVNEHFLQASCSFAPAGWYIQERIGWPLWKIHTPVPLWDVKLRKAMERFFLGMKVSNPVERNNYFVQTNDTMFQQEPFADSVERPPRIEDIRIRYERQTLRRLPRTGAVMFLVRTYMEPMADLATDLDTLYSLRSAINAWPAEMAKYKARHVWHETFEKWCDEVLGDYVPADEEKQA</sequence>
<comment type="caution">
    <text evidence="1">The sequence shown here is derived from an EMBL/GenBank/DDBJ whole genome shotgun (WGS) entry which is preliminary data.</text>
</comment>
<dbReference type="InterPro" id="IPR021848">
    <property type="entry name" value="HODM_asu-like"/>
</dbReference>
<dbReference type="AlphaFoldDB" id="A0A8H7THW7"/>
<name>A0A8H7THW7_9HELO</name>
<accession>A0A8H7THW7</accession>
<organism evidence="1 2">
    <name type="scientific">Cadophora malorum</name>
    <dbReference type="NCBI Taxonomy" id="108018"/>
    <lineage>
        <taxon>Eukaryota</taxon>
        <taxon>Fungi</taxon>
        <taxon>Dikarya</taxon>
        <taxon>Ascomycota</taxon>
        <taxon>Pezizomycotina</taxon>
        <taxon>Leotiomycetes</taxon>
        <taxon>Helotiales</taxon>
        <taxon>Ploettnerulaceae</taxon>
        <taxon>Cadophora</taxon>
    </lineage>
</organism>